<reference evidence="1" key="2">
    <citation type="journal article" date="2020" name="Nat. Commun.">
        <title>Large-scale genome sequencing of mycorrhizal fungi provides insights into the early evolution of symbiotic traits.</title>
        <authorList>
            <person name="Miyauchi S."/>
            <person name="Kiss E."/>
            <person name="Kuo A."/>
            <person name="Drula E."/>
            <person name="Kohler A."/>
            <person name="Sanchez-Garcia M."/>
            <person name="Morin E."/>
            <person name="Andreopoulos B."/>
            <person name="Barry K.W."/>
            <person name="Bonito G."/>
            <person name="Buee M."/>
            <person name="Carver A."/>
            <person name="Chen C."/>
            <person name="Cichocki N."/>
            <person name="Clum A."/>
            <person name="Culley D."/>
            <person name="Crous P.W."/>
            <person name="Fauchery L."/>
            <person name="Girlanda M."/>
            <person name="Hayes R.D."/>
            <person name="Keri Z."/>
            <person name="LaButti K."/>
            <person name="Lipzen A."/>
            <person name="Lombard V."/>
            <person name="Magnuson J."/>
            <person name="Maillard F."/>
            <person name="Murat C."/>
            <person name="Nolan M."/>
            <person name="Ohm R.A."/>
            <person name="Pangilinan J."/>
            <person name="Pereira M.F."/>
            <person name="Perotto S."/>
            <person name="Peter M."/>
            <person name="Pfister S."/>
            <person name="Riley R."/>
            <person name="Sitrit Y."/>
            <person name="Stielow J.B."/>
            <person name="Szollosi G."/>
            <person name="Zifcakova L."/>
            <person name="Stursova M."/>
            <person name="Spatafora J.W."/>
            <person name="Tedersoo L."/>
            <person name="Vaario L.M."/>
            <person name="Yamada A."/>
            <person name="Yan M."/>
            <person name="Wang P."/>
            <person name="Xu J."/>
            <person name="Bruns T."/>
            <person name="Baldrian P."/>
            <person name="Vilgalys R."/>
            <person name="Dunand C."/>
            <person name="Henrissat B."/>
            <person name="Grigoriev I.V."/>
            <person name="Hibbett D."/>
            <person name="Nagy L.G."/>
            <person name="Martin F.M."/>
        </authorList>
    </citation>
    <scope>NUCLEOTIDE SEQUENCE</scope>
    <source>
        <strain evidence="1">BED1</strain>
    </source>
</reference>
<dbReference type="EMBL" id="WHUW01000029">
    <property type="protein sequence ID" value="KAF8434295.1"/>
    <property type="molecule type" value="Genomic_DNA"/>
</dbReference>
<dbReference type="Proteomes" id="UP001194468">
    <property type="component" value="Unassembled WGS sequence"/>
</dbReference>
<sequence>MLFDWLKLLERGTVQLCDRITTSNSIGIATSLRSMHKSRDRLGTVILGGVRVPNQNTIVRWRRLCRAAAEAEGIDALVYLQFGVLAASSILGDPPSTFTVCGSDSGIDMCTLVLWVGLSRGMWSIVSVVPNVLVCGSIVLQVATKGVKYDSIDGILLTGCFMHDVSFCVFDFVTSKLKTTQPLFPKWSPLGVFETRGTVAQDLCILGDTNPLQRDRGTRKRQLRRSRDHCRWQARWTSTMLNGQVNTAMPLGVVAELGKDPDRVSKQAKHSRWRSPRIMRLQFLTAYAGVGKVVGALSISGGRNVGLINPAVEMVSGSGMMIV</sequence>
<evidence type="ECO:0000313" key="1">
    <source>
        <dbReference type="EMBL" id="KAF8434295.1"/>
    </source>
</evidence>
<keyword evidence="2" id="KW-1185">Reference proteome</keyword>
<proteinExistence type="predicted"/>
<reference evidence="1" key="1">
    <citation type="submission" date="2019-10" db="EMBL/GenBank/DDBJ databases">
        <authorList>
            <consortium name="DOE Joint Genome Institute"/>
            <person name="Kuo A."/>
            <person name="Miyauchi S."/>
            <person name="Kiss E."/>
            <person name="Drula E."/>
            <person name="Kohler A."/>
            <person name="Sanchez-Garcia M."/>
            <person name="Andreopoulos B."/>
            <person name="Barry K.W."/>
            <person name="Bonito G."/>
            <person name="Buee M."/>
            <person name="Carver A."/>
            <person name="Chen C."/>
            <person name="Cichocki N."/>
            <person name="Clum A."/>
            <person name="Culley D."/>
            <person name="Crous P.W."/>
            <person name="Fauchery L."/>
            <person name="Girlanda M."/>
            <person name="Hayes R."/>
            <person name="Keri Z."/>
            <person name="LaButti K."/>
            <person name="Lipzen A."/>
            <person name="Lombard V."/>
            <person name="Magnuson J."/>
            <person name="Maillard F."/>
            <person name="Morin E."/>
            <person name="Murat C."/>
            <person name="Nolan M."/>
            <person name="Ohm R."/>
            <person name="Pangilinan J."/>
            <person name="Pereira M."/>
            <person name="Perotto S."/>
            <person name="Peter M."/>
            <person name="Riley R."/>
            <person name="Sitrit Y."/>
            <person name="Stielow B."/>
            <person name="Szollosi G."/>
            <person name="Zifcakova L."/>
            <person name="Stursova M."/>
            <person name="Spatafora J.W."/>
            <person name="Tedersoo L."/>
            <person name="Vaario L.-M."/>
            <person name="Yamada A."/>
            <person name="Yan M."/>
            <person name="Wang P."/>
            <person name="Xu J."/>
            <person name="Bruns T."/>
            <person name="Baldrian P."/>
            <person name="Vilgalys R."/>
            <person name="Henrissat B."/>
            <person name="Grigoriev I.V."/>
            <person name="Hibbett D."/>
            <person name="Nagy L.G."/>
            <person name="Martin F.M."/>
        </authorList>
    </citation>
    <scope>NUCLEOTIDE SEQUENCE</scope>
    <source>
        <strain evidence="1">BED1</strain>
    </source>
</reference>
<gene>
    <name evidence="1" type="ORF">L210DRAFT_3506655</name>
</gene>
<dbReference type="AlphaFoldDB" id="A0AAD4BMD4"/>
<organism evidence="1 2">
    <name type="scientific">Boletus edulis BED1</name>
    <dbReference type="NCBI Taxonomy" id="1328754"/>
    <lineage>
        <taxon>Eukaryota</taxon>
        <taxon>Fungi</taxon>
        <taxon>Dikarya</taxon>
        <taxon>Basidiomycota</taxon>
        <taxon>Agaricomycotina</taxon>
        <taxon>Agaricomycetes</taxon>
        <taxon>Agaricomycetidae</taxon>
        <taxon>Boletales</taxon>
        <taxon>Boletineae</taxon>
        <taxon>Boletaceae</taxon>
        <taxon>Boletoideae</taxon>
        <taxon>Boletus</taxon>
    </lineage>
</organism>
<evidence type="ECO:0000313" key="2">
    <source>
        <dbReference type="Proteomes" id="UP001194468"/>
    </source>
</evidence>
<name>A0AAD4BMD4_BOLED</name>
<comment type="caution">
    <text evidence="1">The sequence shown here is derived from an EMBL/GenBank/DDBJ whole genome shotgun (WGS) entry which is preliminary data.</text>
</comment>
<accession>A0AAD4BMD4</accession>
<protein>
    <submittedName>
        <fullName evidence="1">Uncharacterized protein</fullName>
    </submittedName>
</protein>